<proteinExistence type="inferred from homology"/>
<dbReference type="VEuPathDB" id="FungiDB:H257_06772"/>
<feature type="domain" description="Sugar fermentation stimulation protein C-terminal" evidence="2">
    <location>
        <begin position="190"/>
        <end position="342"/>
    </location>
</feature>
<dbReference type="Pfam" id="PF17746">
    <property type="entry name" value="SfsA_N"/>
    <property type="match status" value="1"/>
</dbReference>
<dbReference type="HAMAP" id="MF_00095">
    <property type="entry name" value="SfsA"/>
    <property type="match status" value="1"/>
</dbReference>
<comment type="caution">
    <text evidence="4">The sequence shown here is derived from an EMBL/GenBank/DDBJ whole genome shotgun (WGS) entry which is preliminary data.</text>
</comment>
<evidence type="ECO:0000259" key="2">
    <source>
        <dbReference type="Pfam" id="PF03749"/>
    </source>
</evidence>
<evidence type="ECO:0000256" key="1">
    <source>
        <dbReference type="SAM" id="MobiDB-lite"/>
    </source>
</evidence>
<feature type="region of interest" description="Disordered" evidence="1">
    <location>
        <begin position="38"/>
        <end position="84"/>
    </location>
</feature>
<name>A0A3R7B7C5_APHAT</name>
<dbReference type="InterPro" id="IPR041465">
    <property type="entry name" value="SfsA_N"/>
</dbReference>
<protein>
    <recommendedName>
        <fullName evidence="6">Sugar fermentation stimulation protein</fullName>
    </recommendedName>
</protein>
<dbReference type="NCBIfam" id="TIGR00230">
    <property type="entry name" value="sfsA"/>
    <property type="match status" value="1"/>
</dbReference>
<dbReference type="Gene3D" id="3.40.1350.60">
    <property type="match status" value="1"/>
</dbReference>
<accession>A0A3R7B7C5</accession>
<dbReference type="PANTHER" id="PTHR30545">
    <property type="entry name" value="SUGAR FERMENTATION STIMULATION PROTEIN A"/>
    <property type="match status" value="1"/>
</dbReference>
<dbReference type="CDD" id="cd22359">
    <property type="entry name" value="SfsA-like_bacterial"/>
    <property type="match status" value="1"/>
</dbReference>
<organism evidence="4 5">
    <name type="scientific">Aphanomyces astaci</name>
    <name type="common">Crayfish plague agent</name>
    <dbReference type="NCBI Taxonomy" id="112090"/>
    <lineage>
        <taxon>Eukaryota</taxon>
        <taxon>Sar</taxon>
        <taxon>Stramenopiles</taxon>
        <taxon>Oomycota</taxon>
        <taxon>Saprolegniomycetes</taxon>
        <taxon>Saprolegniales</taxon>
        <taxon>Verrucalvaceae</taxon>
        <taxon>Aphanomyces</taxon>
    </lineage>
</organism>
<gene>
    <name evidence="4" type="ORF">DYB35_001554</name>
</gene>
<evidence type="ECO:0000313" key="5">
    <source>
        <dbReference type="Proteomes" id="UP000285712"/>
    </source>
</evidence>
<sequence length="365" mass="39720">MSYLFEPRLIMAGVQGFKRWAFGSAAAAVSQRQLRSQRRSLHSIDAPDSPVALKPKKSRVSSKSKASSSASSDDTTHFPKRKPSPIGFIATTPVAGDRVVYAFPALVSGKLVKRYKRFLADVQLDDDDTVVTVHCPNTGPMVGLLDIPLAPVRLSVSHNAKRKYAHTLEFIQVKNQADAMVWVGVHSASANRMVETALRNGWLPEVVGHRRITSIQPEVKHTKDSRVDFVVTTDDQVDTYVEVKSVTLSKEEEQAGGRDALSSRRRCAVFPDTVSARASKHVEELAHVRSKGHRAAVVFLVQRSDCATFAPSSLHDPAFAAHCDKAKAAGVAFHGYACAFNDDSSHVTLLGPLAPHTSDLLHSVA</sequence>
<reference evidence="4 5" key="1">
    <citation type="submission" date="2018-08" db="EMBL/GenBank/DDBJ databases">
        <title>Aphanomyces genome sequencing and annotation.</title>
        <authorList>
            <person name="Minardi D."/>
            <person name="Oidtmann B."/>
            <person name="Van Der Giezen M."/>
            <person name="Studholme D.J."/>
        </authorList>
    </citation>
    <scope>NUCLEOTIDE SEQUENCE [LARGE SCALE GENOMIC DNA]</scope>
    <source>
        <strain evidence="4 5">Sv</strain>
    </source>
</reference>
<dbReference type="Proteomes" id="UP000285712">
    <property type="component" value="Unassembled WGS sequence"/>
</dbReference>
<dbReference type="PANTHER" id="PTHR30545:SF2">
    <property type="entry name" value="SUGAR FERMENTATION STIMULATION PROTEIN A"/>
    <property type="match status" value="1"/>
</dbReference>
<dbReference type="Pfam" id="PF03749">
    <property type="entry name" value="SfsA"/>
    <property type="match status" value="1"/>
</dbReference>
<dbReference type="AlphaFoldDB" id="A0A3R7B7C5"/>
<dbReference type="GO" id="GO:0003677">
    <property type="term" value="F:DNA binding"/>
    <property type="evidence" value="ECO:0007669"/>
    <property type="project" value="InterPro"/>
</dbReference>
<dbReference type="InterPro" id="IPR040452">
    <property type="entry name" value="SfsA_C"/>
</dbReference>
<evidence type="ECO:0000259" key="3">
    <source>
        <dbReference type="Pfam" id="PF17746"/>
    </source>
</evidence>
<evidence type="ECO:0000313" key="4">
    <source>
        <dbReference type="EMBL" id="RHZ00261.1"/>
    </source>
</evidence>
<feature type="compositionally biased region" description="Low complexity" evidence="1">
    <location>
        <begin position="63"/>
        <end position="72"/>
    </location>
</feature>
<dbReference type="EMBL" id="QUTG01001147">
    <property type="protein sequence ID" value="RHZ00261.1"/>
    <property type="molecule type" value="Genomic_DNA"/>
</dbReference>
<evidence type="ECO:0008006" key="6">
    <source>
        <dbReference type="Google" id="ProtNLM"/>
    </source>
</evidence>
<dbReference type="InterPro" id="IPR005224">
    <property type="entry name" value="SfsA"/>
</dbReference>
<dbReference type="Gene3D" id="2.40.50.580">
    <property type="match status" value="1"/>
</dbReference>
<feature type="domain" description="SfsA N-terminal OB" evidence="3">
    <location>
        <begin position="112"/>
        <end position="178"/>
    </location>
</feature>